<dbReference type="InterPro" id="IPR035992">
    <property type="entry name" value="Ricin_B-like_lectins"/>
</dbReference>
<proteinExistence type="predicted"/>
<feature type="region of interest" description="Disordered" evidence="1">
    <location>
        <begin position="1"/>
        <end position="50"/>
    </location>
</feature>
<name>A0ABP0UCU1_9BRYO</name>
<evidence type="ECO:0000313" key="2">
    <source>
        <dbReference type="EMBL" id="CAK9219069.1"/>
    </source>
</evidence>
<evidence type="ECO:0000313" key="3">
    <source>
        <dbReference type="Proteomes" id="UP001497512"/>
    </source>
</evidence>
<organism evidence="2 3">
    <name type="scientific">Sphagnum troendelagicum</name>
    <dbReference type="NCBI Taxonomy" id="128251"/>
    <lineage>
        <taxon>Eukaryota</taxon>
        <taxon>Viridiplantae</taxon>
        <taxon>Streptophyta</taxon>
        <taxon>Embryophyta</taxon>
        <taxon>Bryophyta</taxon>
        <taxon>Sphagnophytina</taxon>
        <taxon>Sphagnopsida</taxon>
        <taxon>Sphagnales</taxon>
        <taxon>Sphagnaceae</taxon>
        <taxon>Sphagnum</taxon>
    </lineage>
</organism>
<dbReference type="Proteomes" id="UP001497512">
    <property type="component" value="Chromosome 3"/>
</dbReference>
<dbReference type="InterPro" id="IPR040249">
    <property type="entry name" value="Ricin_B-like_lectin_EULS3-like"/>
</dbReference>
<sequence length="272" mass="30803">MYSGRENAYEREESEGHHHHHHHHHEREESEELQHQPPYGREFEPRRGYAEEEFVAPAPYGYRPPVHEYGGGPYEEGGPYGTVLHQNSPYAHAPPPPAPGPVHRGEEDQQRHHRVDIPGRLVRIFCKANPNFHVSVRPGKGVVMAPFNPHDDYQVWVKEESMGTRVKDSTGSPAFALVNKATGQALRHAPADLEQVLLADFELGVRDESLLWSQSEDMGEGYHCIRMVNKITSNLDALQGDKKSGGVKDGTPVILFAWKKQENQVWKIIPAW</sequence>
<keyword evidence="3" id="KW-1185">Reference proteome</keyword>
<dbReference type="PANTHER" id="PTHR31257:SF21">
    <property type="entry name" value="OS07G0683600 PROTEIN"/>
    <property type="match status" value="1"/>
</dbReference>
<evidence type="ECO:0000256" key="1">
    <source>
        <dbReference type="SAM" id="MobiDB-lite"/>
    </source>
</evidence>
<feature type="compositionally biased region" description="Basic and acidic residues" evidence="1">
    <location>
        <begin position="7"/>
        <end position="16"/>
    </location>
</feature>
<dbReference type="CDD" id="cd23431">
    <property type="entry name" value="beta-trefoil_Ricin_AtEULS3-like"/>
    <property type="match status" value="1"/>
</dbReference>
<protein>
    <submittedName>
        <fullName evidence="2">Uncharacterized protein</fullName>
    </submittedName>
</protein>
<dbReference type="SUPFAM" id="SSF50370">
    <property type="entry name" value="Ricin B-like lectins"/>
    <property type="match status" value="1"/>
</dbReference>
<dbReference type="EMBL" id="OZ019895">
    <property type="protein sequence ID" value="CAK9219069.1"/>
    <property type="molecule type" value="Genomic_DNA"/>
</dbReference>
<feature type="region of interest" description="Disordered" evidence="1">
    <location>
        <begin position="86"/>
        <end position="106"/>
    </location>
</feature>
<gene>
    <name evidence="2" type="ORF">CSSPTR1EN2_LOCUS14300</name>
</gene>
<dbReference type="PANTHER" id="PTHR31257">
    <property type="entry name" value="RICIN B-LIKE LECTIN EULS3"/>
    <property type="match status" value="1"/>
</dbReference>
<feature type="compositionally biased region" description="Basic and acidic residues" evidence="1">
    <location>
        <begin position="41"/>
        <end position="50"/>
    </location>
</feature>
<dbReference type="Gene3D" id="2.80.10.50">
    <property type="match status" value="1"/>
</dbReference>
<reference evidence="2" key="1">
    <citation type="submission" date="2024-02" db="EMBL/GenBank/DDBJ databases">
        <authorList>
            <consortium name="ELIXIR-Norway"/>
            <consortium name="Elixir Norway"/>
        </authorList>
    </citation>
    <scope>NUCLEOTIDE SEQUENCE</scope>
</reference>
<accession>A0ABP0UCU1</accession>